<dbReference type="Proteomes" id="UP000663954">
    <property type="component" value="Chromosome"/>
</dbReference>
<evidence type="ECO:0000313" key="2">
    <source>
        <dbReference type="EMBL" id="QTD62700.1"/>
    </source>
</evidence>
<dbReference type="Gene3D" id="3.40.630.30">
    <property type="match status" value="1"/>
</dbReference>
<proteinExistence type="predicted"/>
<dbReference type="InterPro" id="IPR016181">
    <property type="entry name" value="Acyl_CoA_acyltransferase"/>
</dbReference>
<dbReference type="RefSeq" id="WP_207974012.1">
    <property type="nucleotide sequence ID" value="NZ_CP071770.1"/>
</dbReference>
<evidence type="ECO:0000313" key="3">
    <source>
        <dbReference type="Proteomes" id="UP000663954"/>
    </source>
</evidence>
<accession>A0ABX7TGA4</accession>
<dbReference type="CDD" id="cd04301">
    <property type="entry name" value="NAT_SF"/>
    <property type="match status" value="1"/>
</dbReference>
<gene>
    <name evidence="2" type="ORF">J4G45_05975</name>
</gene>
<dbReference type="PROSITE" id="PS51186">
    <property type="entry name" value="GNAT"/>
    <property type="match status" value="1"/>
</dbReference>
<dbReference type="InterPro" id="IPR000182">
    <property type="entry name" value="GNAT_dom"/>
</dbReference>
<sequence>MITIQREKWIDCIDQIMPMCQQVHGISERDIYGMPLDFDADLYQESEEAGVFHCLVMRKNGEPIGFHWVVMYPLPRFKGCKQAVSDAIFVEPSQRIHAKKLIEYSENYIKNNGCKTWALSTLDPEYRGDMWTKKGFKKSETIFIKVMQ</sequence>
<protein>
    <submittedName>
        <fullName evidence="2">GNAT family N-acetyltransferase</fullName>
    </submittedName>
</protein>
<name>A0ABX7TGA4_9GAMM</name>
<keyword evidence="3" id="KW-1185">Reference proteome</keyword>
<dbReference type="EMBL" id="CP071770">
    <property type="protein sequence ID" value="QTD62700.1"/>
    <property type="molecule type" value="Genomic_DNA"/>
</dbReference>
<organism evidence="2 3">
    <name type="scientific">Acinetobacter towneri</name>
    <dbReference type="NCBI Taxonomy" id="202956"/>
    <lineage>
        <taxon>Bacteria</taxon>
        <taxon>Pseudomonadati</taxon>
        <taxon>Pseudomonadota</taxon>
        <taxon>Gammaproteobacteria</taxon>
        <taxon>Moraxellales</taxon>
        <taxon>Moraxellaceae</taxon>
        <taxon>Acinetobacter</taxon>
    </lineage>
</organism>
<feature type="domain" description="N-acetyltransferase" evidence="1">
    <location>
        <begin position="2"/>
        <end position="148"/>
    </location>
</feature>
<dbReference type="SUPFAM" id="SSF55729">
    <property type="entry name" value="Acyl-CoA N-acyltransferases (Nat)"/>
    <property type="match status" value="1"/>
</dbReference>
<evidence type="ECO:0000259" key="1">
    <source>
        <dbReference type="PROSITE" id="PS51186"/>
    </source>
</evidence>
<reference evidence="2 3" key="1">
    <citation type="journal article" date="2020" name="Front. Cell. Infect. Microbiol.">
        <title>Characterization of Three Porcine Acinetobacter towneri Strains Co-Harboring tet(X3) and bla OXA-58.</title>
        <authorList>
            <person name="Ma J."/>
            <person name="Wang J."/>
            <person name="Feng J."/>
            <person name="Liu Y."/>
            <person name="Yang B."/>
            <person name="Li R."/>
            <person name="Bai L."/>
            <person name="He T."/>
            <person name="Wang X."/>
            <person name="Yang Z."/>
        </authorList>
    </citation>
    <scope>NUCLEOTIDE SEQUENCE [LARGE SCALE GENOMIC DNA]</scope>
    <source>
        <strain evidence="2 3">GX5</strain>
    </source>
</reference>